<dbReference type="SUPFAM" id="SSF82866">
    <property type="entry name" value="Multidrug efflux transporter AcrB transmembrane domain"/>
    <property type="match status" value="2"/>
</dbReference>
<feature type="transmembrane region" description="Helical" evidence="1">
    <location>
        <begin position="888"/>
        <end position="908"/>
    </location>
</feature>
<dbReference type="Gene3D" id="1.20.1640.10">
    <property type="entry name" value="Multidrug efflux transporter AcrB transmembrane domain"/>
    <property type="match status" value="2"/>
</dbReference>
<feature type="transmembrane region" description="Helical" evidence="1">
    <location>
        <begin position="525"/>
        <end position="543"/>
    </location>
</feature>
<feature type="transmembrane region" description="Helical" evidence="1">
    <location>
        <begin position="432"/>
        <end position="452"/>
    </location>
</feature>
<comment type="caution">
    <text evidence="2">The sequence shown here is derived from an EMBL/GenBank/DDBJ whole genome shotgun (WGS) entry which is preliminary data.</text>
</comment>
<evidence type="ECO:0000313" key="2">
    <source>
        <dbReference type="EMBL" id="OQX90588.1"/>
    </source>
</evidence>
<dbReference type="AlphaFoldDB" id="A0A1W9S174"/>
<dbReference type="SUPFAM" id="SSF82693">
    <property type="entry name" value="Multidrug efflux transporter AcrB pore domain, PN1, PN2, PC1 and PC2 subdomains"/>
    <property type="match status" value="3"/>
</dbReference>
<dbReference type="EMBL" id="NATQ01000041">
    <property type="protein sequence ID" value="OQX90588.1"/>
    <property type="molecule type" value="Genomic_DNA"/>
</dbReference>
<dbReference type="Pfam" id="PF00873">
    <property type="entry name" value="ACR_tran"/>
    <property type="match status" value="1"/>
</dbReference>
<evidence type="ECO:0008006" key="4">
    <source>
        <dbReference type="Google" id="ProtNLM"/>
    </source>
</evidence>
<feature type="transmembrane region" description="Helical" evidence="1">
    <location>
        <begin position="336"/>
        <end position="354"/>
    </location>
</feature>
<protein>
    <recommendedName>
        <fullName evidence="4">Acriflavin resistance protein</fullName>
    </recommendedName>
</protein>
<dbReference type="GO" id="GO:0005886">
    <property type="term" value="C:plasma membrane"/>
    <property type="evidence" value="ECO:0007669"/>
    <property type="project" value="TreeGrafter"/>
</dbReference>
<feature type="transmembrane region" description="Helical" evidence="1">
    <location>
        <begin position="464"/>
        <end position="487"/>
    </location>
</feature>
<feature type="transmembrane region" description="Helical" evidence="1">
    <location>
        <begin position="914"/>
        <end position="938"/>
    </location>
</feature>
<gene>
    <name evidence="2" type="ORF">B6D57_02565</name>
</gene>
<feature type="transmembrane region" description="Helical" evidence="1">
    <location>
        <begin position="992"/>
        <end position="1018"/>
    </location>
</feature>
<dbReference type="Gene3D" id="3.30.70.1320">
    <property type="entry name" value="Multidrug efflux transporter AcrB pore domain like"/>
    <property type="match status" value="1"/>
</dbReference>
<proteinExistence type="predicted"/>
<evidence type="ECO:0000256" key="1">
    <source>
        <dbReference type="SAM" id="Phobius"/>
    </source>
</evidence>
<dbReference type="InterPro" id="IPR001036">
    <property type="entry name" value="Acrflvin-R"/>
</dbReference>
<feature type="transmembrane region" description="Helical" evidence="1">
    <location>
        <begin position="360"/>
        <end position="380"/>
    </location>
</feature>
<accession>A0A1W9S174</accession>
<dbReference type="Gene3D" id="3.30.70.1430">
    <property type="entry name" value="Multidrug efflux transporter AcrB pore domain"/>
    <property type="match status" value="2"/>
</dbReference>
<dbReference type="GO" id="GO:0042910">
    <property type="term" value="F:xenobiotic transmembrane transporter activity"/>
    <property type="evidence" value="ECO:0007669"/>
    <property type="project" value="TreeGrafter"/>
</dbReference>
<keyword evidence="1" id="KW-0472">Membrane</keyword>
<keyword evidence="1" id="KW-1133">Transmembrane helix</keyword>
<feature type="transmembrane region" description="Helical" evidence="1">
    <location>
        <begin position="959"/>
        <end position="980"/>
    </location>
</feature>
<sequence length="1042" mass="116618">MRLVDFSVKRPVATLMMNLVIVAVGLFAVYQLKMDLIPDVKYPTLTVVTAYAGASPEDVEKQVTDLVESVVSTVSDLKEIKSTSSKGMSAIQLEFNWGTDMGEAANEVRDRLDRIRDYLPEDADEPMILKLDISQMPAIVFSLSSDIGRDQQEMRRIAEDIIKPYFESIDGVASANVLGAWPLEYKILVDRERIIAQRISLDKLMMKLLYENLDVSGGFIKRGDREIIVRSIGEFKTPEEIESMVIDVKADGSVIHLGDIADVVFEQQEERGSGLTSGRRSLAVMVTKQGEANTVDVVDRINERLPDLMRRIPGDVQILTVYDSAVDIKKSIKNTVWAAIEGALLAFVIVFIFLRNIRPTLVVSIAIPTSLLAGLAALFFRDMTLNIMTLGGLTIAIGRLVDDAIVVTENTYRHLSLGENRKDAAVKGASEVWGAVTSSTIVTVIVFAPLFIVKGITGEFFRPFAYAIIVSMFASLFVALTITPMVSSKLFSAHRAKRMEWGWFIRLREWYGSILAKALQHKWKVLVGLMVLFFVSILLLIPLKKNFMPEFDMDMVFLNLKMPPGTSVDITKDVTMELNDFIMKEPGVDMVYTHYGEYSTGRMGSQAASEGQTSGPNTGFIMIKLKPKGERDCSYDQILERIRNRAKRIPDLSLEVVDIASSMMGGVYPVDIRLSGFDLDKLEHYSKLVEENMNKTEGLVDVDNSMKKGSPEFRIHYDRERLSRYGLTVGQVATTVRTAIEGSIVSRIHRGGEEYDIRLRFREEDRKTLEDIENIPIVSPLGFVVLLKDVADVEEAFGPEKIIHHNKRRVAKLTGALSGRSLNEVISDLKEKNREIEEKFETGYLLEYGGEYEKMLETFSNLGFVLVVAMILVYMIMATQFESLTQPLSIMFSIPFAFTGSILFLFIFGQSLNITSFIGLIFLVGIVVTNAIVLVDFVNQLRRDKKHSIDDALVEAGKIRLRPILMTAFATIFAMIPMALALREGQEMEQGMAIAVIGGLFTSTILTLIIVPIAYKILEGWSERVRGRARKALHGEEDSVFE</sequence>
<keyword evidence="1" id="KW-0812">Transmembrane</keyword>
<feature type="transmembrane region" description="Helical" evidence="1">
    <location>
        <begin position="12"/>
        <end position="32"/>
    </location>
</feature>
<dbReference type="InterPro" id="IPR027463">
    <property type="entry name" value="AcrB_DN_DC_subdom"/>
</dbReference>
<name>A0A1W9S174_9BACT</name>
<dbReference type="PANTHER" id="PTHR32063">
    <property type="match status" value="1"/>
</dbReference>
<dbReference type="PRINTS" id="PR00702">
    <property type="entry name" value="ACRIFLAVINRP"/>
</dbReference>
<dbReference type="Proteomes" id="UP000192611">
    <property type="component" value="Unassembled WGS sequence"/>
</dbReference>
<feature type="transmembrane region" description="Helical" evidence="1">
    <location>
        <begin position="859"/>
        <end position="876"/>
    </location>
</feature>
<dbReference type="Gene3D" id="3.30.2090.10">
    <property type="entry name" value="Multidrug efflux transporter AcrB TolC docking domain, DN and DC subdomains"/>
    <property type="match status" value="2"/>
</dbReference>
<reference evidence="3" key="1">
    <citation type="submission" date="2017-03" db="EMBL/GenBank/DDBJ databases">
        <title>Novel pathways for hydrocarbon cycling and metabolic interdependencies in hydrothermal sediment communities.</title>
        <authorList>
            <person name="Dombrowski N."/>
            <person name="Seitz K."/>
            <person name="Teske A."/>
            <person name="Baker B."/>
        </authorList>
    </citation>
    <scope>NUCLEOTIDE SEQUENCE [LARGE SCALE GENOMIC DNA]</scope>
</reference>
<dbReference type="SUPFAM" id="SSF82714">
    <property type="entry name" value="Multidrug efflux transporter AcrB TolC docking domain, DN and DC subdomains"/>
    <property type="match status" value="2"/>
</dbReference>
<evidence type="ECO:0000313" key="3">
    <source>
        <dbReference type="Proteomes" id="UP000192611"/>
    </source>
</evidence>
<dbReference type="Gene3D" id="3.30.70.1440">
    <property type="entry name" value="Multidrug efflux transporter AcrB pore domain"/>
    <property type="match status" value="1"/>
</dbReference>
<organism evidence="2 3">
    <name type="scientific">Candidatus Coatesbacteria bacterium 4484_99</name>
    <dbReference type="NCBI Taxonomy" id="1970774"/>
    <lineage>
        <taxon>Bacteria</taxon>
        <taxon>Candidatus Coatesiibacteriota</taxon>
    </lineage>
</organism>
<dbReference type="PANTHER" id="PTHR32063:SF0">
    <property type="entry name" value="SWARMING MOTILITY PROTEIN SWRC"/>
    <property type="match status" value="1"/>
</dbReference>